<sequence length="882" mass="101958">MSQAAFYQTIPESNNVAIDQQGVRYLDPNPVQYVMTPAPLLTPVNPFYNQPQKVVYVREESPDSQVVYIKRTPRPRVTIITPDPKDRRVYTVMEDDDDEEEYDDEEEEEEDEEVIYIRRTPSRKVYQVKESYDDVPARVDTFRAGYKSIGGDVEIFDEKKTLKSKSKVDSFNKKYVRTGGDVEIFDEPINHRIKSRVESYNYGYAPKGGDVEIFDDKSRPNAKPKIFDEKLSFRSGPRVDTRNTSYSRNGGNVEVFSERPNFSSGPRIDTFNKNYVRQGGNVRVFSEKIDVNATPRVDDRNLNYKKLGGNVQVFSEKVEVRNIDPVVDTKNPNYRKPASNVKIFSKKAHFEKGPVIDSKNSEYRKPDNNVKIFNEKVEFKNGPVVDDKNSNYKKPESDVKIFNQKVEFNNGPVIDAKNKDYRKPESDVKIFNQKVDFISGPLVDAKNPDYQKPESDIKIFDKKIEFNTGPLIDSKNNNYKKSGGDVKIFDEKVEFHKAAMIDHLNKNYKKPDPKIVNQKIKVNAQSKIDNKNTPFVKTKNENKPDSNAETTESNQLYQNEPISEQSEKQNDLDHEEEIEIVQVLDNKDNVDFELEPVSKPKNFKSPENADDQETSALKQTRNHQKNGENKISRKKKDTNNQKRRIGRSNSPQFSSKVNEQKMAPKKKPVVEQTLKILENLGFKDPNVKNVKSKVTTWNSIENMHPTKPHLSYLNQYRTRDLQMSPDSKVKKWLSSSVPQSPTEKISIDDKKTQKKKENVLPIIKTKPKNPRQNDELPKQKKSSVKNASPRVDQWVQEDSSYNRNRTYDKNSKLPQISNKQMYEMVNTLTNRKPVKIAENDDIFDKFKTAKEKEDLAEPLTFEETLADEKETQHNSDRPALNE</sequence>
<comment type="caution">
    <text evidence="2">The sequence shown here is derived from an EMBL/GenBank/DDBJ whole genome shotgun (WGS) entry which is preliminary data.</text>
</comment>
<reference evidence="2 3" key="1">
    <citation type="journal article" date="2018" name="Sci. Rep.">
        <title>Genomic signatures of local adaptation to the degree of environmental predictability in rotifers.</title>
        <authorList>
            <person name="Franch-Gras L."/>
            <person name="Hahn C."/>
            <person name="Garcia-Roger E.M."/>
            <person name="Carmona M.J."/>
            <person name="Serra M."/>
            <person name="Gomez A."/>
        </authorList>
    </citation>
    <scope>NUCLEOTIDE SEQUENCE [LARGE SCALE GENOMIC DNA]</scope>
    <source>
        <strain evidence="2">HYR1</strain>
    </source>
</reference>
<keyword evidence="3" id="KW-1185">Reference proteome</keyword>
<feature type="compositionally biased region" description="Basic residues" evidence="1">
    <location>
        <begin position="632"/>
        <end position="646"/>
    </location>
</feature>
<proteinExistence type="predicted"/>
<evidence type="ECO:0000313" key="2">
    <source>
        <dbReference type="EMBL" id="RNA24544.1"/>
    </source>
</evidence>
<accession>A0A3M7RM19</accession>
<feature type="compositionally biased region" description="Basic and acidic residues" evidence="1">
    <location>
        <begin position="866"/>
        <end position="876"/>
    </location>
</feature>
<feature type="compositionally biased region" description="Basic and acidic residues" evidence="1">
    <location>
        <begin position="745"/>
        <end position="758"/>
    </location>
</feature>
<feature type="region of interest" description="Disordered" evidence="1">
    <location>
        <begin position="596"/>
        <end position="667"/>
    </location>
</feature>
<evidence type="ECO:0000313" key="3">
    <source>
        <dbReference type="Proteomes" id="UP000276133"/>
    </source>
</evidence>
<name>A0A3M7RM19_BRAPC</name>
<feature type="region of interest" description="Disordered" evidence="1">
    <location>
        <begin position="521"/>
        <end position="573"/>
    </location>
</feature>
<feature type="region of interest" description="Disordered" evidence="1">
    <location>
        <begin position="862"/>
        <end position="882"/>
    </location>
</feature>
<dbReference type="AlphaFoldDB" id="A0A3M7RM19"/>
<feature type="compositionally biased region" description="Polar residues" evidence="1">
    <location>
        <begin position="523"/>
        <end position="535"/>
    </location>
</feature>
<organism evidence="2 3">
    <name type="scientific">Brachionus plicatilis</name>
    <name type="common">Marine rotifer</name>
    <name type="synonym">Brachionus muelleri</name>
    <dbReference type="NCBI Taxonomy" id="10195"/>
    <lineage>
        <taxon>Eukaryota</taxon>
        <taxon>Metazoa</taxon>
        <taxon>Spiralia</taxon>
        <taxon>Gnathifera</taxon>
        <taxon>Rotifera</taxon>
        <taxon>Eurotatoria</taxon>
        <taxon>Monogononta</taxon>
        <taxon>Pseudotrocha</taxon>
        <taxon>Ploima</taxon>
        <taxon>Brachionidae</taxon>
        <taxon>Brachionus</taxon>
    </lineage>
</organism>
<feature type="compositionally biased region" description="Polar residues" evidence="1">
    <location>
        <begin position="647"/>
        <end position="657"/>
    </location>
</feature>
<protein>
    <submittedName>
        <fullName evidence="2">Microtubule-associated 4 isoform X13</fullName>
    </submittedName>
</protein>
<feature type="region of interest" description="Disordered" evidence="1">
    <location>
        <begin position="727"/>
        <end position="810"/>
    </location>
</feature>
<feature type="compositionally biased region" description="Polar residues" evidence="1">
    <location>
        <begin position="733"/>
        <end position="743"/>
    </location>
</feature>
<evidence type="ECO:0000256" key="1">
    <source>
        <dbReference type="SAM" id="MobiDB-lite"/>
    </source>
</evidence>
<dbReference type="EMBL" id="REGN01003097">
    <property type="protein sequence ID" value="RNA24544.1"/>
    <property type="molecule type" value="Genomic_DNA"/>
</dbReference>
<gene>
    <name evidence="2" type="ORF">BpHYR1_030116</name>
</gene>
<dbReference type="OrthoDB" id="10025743at2759"/>
<feature type="compositionally biased region" description="Polar residues" evidence="1">
    <location>
        <begin position="547"/>
        <end position="564"/>
    </location>
</feature>
<dbReference type="Proteomes" id="UP000276133">
    <property type="component" value="Unassembled WGS sequence"/>
</dbReference>
<dbReference type="STRING" id="10195.A0A3M7RM19"/>